<gene>
    <name evidence="1" type="ORF">H8R23_05085</name>
</gene>
<sequence length="99" mass="11185">MNKIELGEAIVVIVCEGGRAIGRAAAISHVMSKMQNVVIGANFQEIMNKQSNTVFANESMNFPCIDLPPMIEPNEIKARKTFEEPKSKYINRPIKNHRW</sequence>
<keyword evidence="2" id="KW-1185">Reference proteome</keyword>
<dbReference type="EMBL" id="JACRUJ010000001">
    <property type="protein sequence ID" value="MBC5840772.1"/>
    <property type="molecule type" value="Genomic_DNA"/>
</dbReference>
<accession>A0ABR7J6E8</accession>
<protein>
    <submittedName>
        <fullName evidence="1">Uncharacterized protein</fullName>
    </submittedName>
</protein>
<name>A0ABR7J6E8_9FLAO</name>
<proteinExistence type="predicted"/>
<comment type="caution">
    <text evidence="1">The sequence shown here is derived from an EMBL/GenBank/DDBJ whole genome shotgun (WGS) entry which is preliminary data.</text>
</comment>
<dbReference type="RefSeq" id="WP_187009327.1">
    <property type="nucleotide sequence ID" value="NZ_JACRUI010000001.1"/>
</dbReference>
<dbReference type="Proteomes" id="UP000629963">
    <property type="component" value="Unassembled WGS sequence"/>
</dbReference>
<evidence type="ECO:0000313" key="2">
    <source>
        <dbReference type="Proteomes" id="UP000629963"/>
    </source>
</evidence>
<reference evidence="1 2" key="1">
    <citation type="submission" date="2020-08" db="EMBL/GenBank/DDBJ databases">
        <title>Description of novel Flavobacterium F-380 isolate.</title>
        <authorList>
            <person name="Saticioglu I.B."/>
            <person name="Duman M."/>
            <person name="Altun S."/>
        </authorList>
    </citation>
    <scope>NUCLEOTIDE SEQUENCE [LARGE SCALE GENOMIC DNA]</scope>
    <source>
        <strain evidence="1 2">F-380</strain>
    </source>
</reference>
<organism evidence="1 2">
    <name type="scientific">Flavobacterium kayseriense</name>
    <dbReference type="NCBI Taxonomy" id="2764714"/>
    <lineage>
        <taxon>Bacteria</taxon>
        <taxon>Pseudomonadati</taxon>
        <taxon>Bacteroidota</taxon>
        <taxon>Flavobacteriia</taxon>
        <taxon>Flavobacteriales</taxon>
        <taxon>Flavobacteriaceae</taxon>
        <taxon>Flavobacterium</taxon>
    </lineage>
</organism>
<evidence type="ECO:0000313" key="1">
    <source>
        <dbReference type="EMBL" id="MBC5840772.1"/>
    </source>
</evidence>